<dbReference type="Gene3D" id="3.90.550.10">
    <property type="entry name" value="Spore Coat Polysaccharide Biosynthesis Protein SpsA, Chain A"/>
    <property type="match status" value="1"/>
</dbReference>
<name>A0AAD6N857_PENCN</name>
<dbReference type="EMBL" id="JAQJZL010000006">
    <property type="protein sequence ID" value="KAJ6039174.1"/>
    <property type="molecule type" value="Genomic_DNA"/>
</dbReference>
<evidence type="ECO:0000313" key="1">
    <source>
        <dbReference type="EMBL" id="KAJ6039174.1"/>
    </source>
</evidence>
<protein>
    <recommendedName>
        <fullName evidence="3">Nucleotide-diphospho-sugar transferase</fullName>
    </recommendedName>
</protein>
<keyword evidence="2" id="KW-1185">Reference proteome</keyword>
<reference evidence="1" key="1">
    <citation type="journal article" date="2023" name="IMA Fungus">
        <title>Comparative genomic study of the Penicillium genus elucidates a diverse pangenome and 15 lateral gene transfer events.</title>
        <authorList>
            <person name="Petersen C."/>
            <person name="Sorensen T."/>
            <person name="Nielsen M.R."/>
            <person name="Sondergaard T.E."/>
            <person name="Sorensen J.L."/>
            <person name="Fitzpatrick D.A."/>
            <person name="Frisvad J.C."/>
            <person name="Nielsen K.L."/>
        </authorList>
    </citation>
    <scope>NUCLEOTIDE SEQUENCE</scope>
    <source>
        <strain evidence="1">IBT 15450</strain>
    </source>
</reference>
<organism evidence="1 2">
    <name type="scientific">Penicillium canescens</name>
    <dbReference type="NCBI Taxonomy" id="5083"/>
    <lineage>
        <taxon>Eukaryota</taxon>
        <taxon>Fungi</taxon>
        <taxon>Dikarya</taxon>
        <taxon>Ascomycota</taxon>
        <taxon>Pezizomycotina</taxon>
        <taxon>Eurotiomycetes</taxon>
        <taxon>Eurotiomycetidae</taxon>
        <taxon>Eurotiales</taxon>
        <taxon>Aspergillaceae</taxon>
        <taxon>Penicillium</taxon>
    </lineage>
</organism>
<sequence length="360" mass="41893">MPSPKRRRFQVLTAIVILTGLIALLPSGQHVMQSSASIIVSATHHLHQPWRTKTKYRQDIAVATFFSGETTPDDYEQEDNYFIAIRTLTYQLRHSPRTRLDPTIPFIILVTPEVRHEKRKQLTDDGAIVIEVDNVKTNLTVYVPRWRNCWTKLRLFDPHVLPFERVLFMDGDTVLTRPIAGVFDDPAAQVRDTQNVAHQRRLDEAPLPTRYLFAGKPDATTYSHSYPPDMSSNYLNAGFFVYSPSEEIMQYYMSVLELEGRFSPGMPEQNLLNYAHRVEGNMPWQKLHYSWNQNFVTPEDLKETIASLHVKYWDETLQQDVINYALRWRWEMEGFWVGVNQSRERTLGSSEPVLSFRISD</sequence>
<dbReference type="PANTHER" id="PTHR11183">
    <property type="entry name" value="GLYCOGENIN SUBFAMILY MEMBER"/>
    <property type="match status" value="1"/>
</dbReference>
<gene>
    <name evidence="1" type="ORF">N7460_007206</name>
</gene>
<comment type="caution">
    <text evidence="1">The sequence shown here is derived from an EMBL/GenBank/DDBJ whole genome shotgun (WGS) entry which is preliminary data.</text>
</comment>
<dbReference type="AlphaFoldDB" id="A0AAD6N857"/>
<evidence type="ECO:0000313" key="2">
    <source>
        <dbReference type="Proteomes" id="UP001219568"/>
    </source>
</evidence>
<proteinExistence type="predicted"/>
<dbReference type="InterPro" id="IPR050587">
    <property type="entry name" value="GNT1/Glycosyltrans_8"/>
</dbReference>
<dbReference type="InterPro" id="IPR029044">
    <property type="entry name" value="Nucleotide-diphossugar_trans"/>
</dbReference>
<reference evidence="1" key="2">
    <citation type="submission" date="2023-01" db="EMBL/GenBank/DDBJ databases">
        <authorList>
            <person name="Petersen C."/>
        </authorList>
    </citation>
    <scope>NUCLEOTIDE SEQUENCE</scope>
    <source>
        <strain evidence="1">IBT 15450</strain>
    </source>
</reference>
<dbReference type="SUPFAM" id="SSF53448">
    <property type="entry name" value="Nucleotide-diphospho-sugar transferases"/>
    <property type="match status" value="1"/>
</dbReference>
<evidence type="ECO:0008006" key="3">
    <source>
        <dbReference type="Google" id="ProtNLM"/>
    </source>
</evidence>
<accession>A0AAD6N857</accession>
<dbReference type="Proteomes" id="UP001219568">
    <property type="component" value="Unassembled WGS sequence"/>
</dbReference>